<keyword evidence="2 5" id="KW-0812">Transmembrane</keyword>
<comment type="subcellular location">
    <subcellularLocation>
        <location evidence="1">Membrane</location>
        <topology evidence="1">Multi-pass membrane protein</topology>
    </subcellularLocation>
</comment>
<protein>
    <submittedName>
        <fullName evidence="7">Cation:proton antiporter</fullName>
    </submittedName>
</protein>
<keyword evidence="4 5" id="KW-0472">Membrane</keyword>
<feature type="transmembrane region" description="Helical" evidence="5">
    <location>
        <begin position="374"/>
        <end position="397"/>
    </location>
</feature>
<feature type="transmembrane region" description="Helical" evidence="5">
    <location>
        <begin position="158"/>
        <end position="185"/>
    </location>
</feature>
<reference evidence="7 8" key="1">
    <citation type="submission" date="2024-09" db="EMBL/GenBank/DDBJ databases">
        <authorList>
            <person name="Sun Q."/>
            <person name="Mori K."/>
        </authorList>
    </citation>
    <scope>NUCLEOTIDE SEQUENCE [LARGE SCALE GENOMIC DNA]</scope>
    <source>
        <strain evidence="7 8">CECT 7682</strain>
    </source>
</reference>
<organism evidence="7 8">
    <name type="scientific">Echinicola jeungdonensis</name>
    <dbReference type="NCBI Taxonomy" id="709343"/>
    <lineage>
        <taxon>Bacteria</taxon>
        <taxon>Pseudomonadati</taxon>
        <taxon>Bacteroidota</taxon>
        <taxon>Cytophagia</taxon>
        <taxon>Cytophagales</taxon>
        <taxon>Cyclobacteriaceae</taxon>
        <taxon>Echinicola</taxon>
    </lineage>
</organism>
<feature type="transmembrane region" description="Helical" evidence="5">
    <location>
        <begin position="282"/>
        <end position="301"/>
    </location>
</feature>
<dbReference type="Gene3D" id="1.20.1530.20">
    <property type="match status" value="1"/>
</dbReference>
<dbReference type="InterPro" id="IPR038770">
    <property type="entry name" value="Na+/solute_symporter_sf"/>
</dbReference>
<proteinExistence type="predicted"/>
<feature type="transmembrane region" description="Helical" evidence="5">
    <location>
        <begin position="232"/>
        <end position="249"/>
    </location>
</feature>
<dbReference type="Proteomes" id="UP001589654">
    <property type="component" value="Unassembled WGS sequence"/>
</dbReference>
<evidence type="ECO:0000259" key="6">
    <source>
        <dbReference type="Pfam" id="PF00999"/>
    </source>
</evidence>
<evidence type="ECO:0000256" key="1">
    <source>
        <dbReference type="ARBA" id="ARBA00004141"/>
    </source>
</evidence>
<dbReference type="InterPro" id="IPR006153">
    <property type="entry name" value="Cation/H_exchanger_TM"/>
</dbReference>
<accession>A0ABV5J8H3</accession>
<feature type="transmembrane region" description="Helical" evidence="5">
    <location>
        <begin position="197"/>
        <end position="220"/>
    </location>
</feature>
<feature type="domain" description="Cation/H+ exchanger transmembrane" evidence="6">
    <location>
        <begin position="13"/>
        <end position="385"/>
    </location>
</feature>
<dbReference type="RefSeq" id="WP_290247841.1">
    <property type="nucleotide sequence ID" value="NZ_JAUFQT010000001.1"/>
</dbReference>
<evidence type="ECO:0000256" key="4">
    <source>
        <dbReference type="ARBA" id="ARBA00023136"/>
    </source>
</evidence>
<feature type="transmembrane region" description="Helical" evidence="5">
    <location>
        <begin position="118"/>
        <end position="137"/>
    </location>
</feature>
<evidence type="ECO:0000313" key="7">
    <source>
        <dbReference type="EMBL" id="MFB9213129.1"/>
    </source>
</evidence>
<dbReference type="PANTHER" id="PTHR43021:SF2">
    <property type="entry name" value="CATION_H+ EXCHANGER DOMAIN-CONTAINING PROTEIN"/>
    <property type="match status" value="1"/>
</dbReference>
<evidence type="ECO:0000256" key="2">
    <source>
        <dbReference type="ARBA" id="ARBA00022692"/>
    </source>
</evidence>
<keyword evidence="3 5" id="KW-1133">Transmembrane helix</keyword>
<feature type="transmembrane region" description="Helical" evidence="5">
    <location>
        <begin position="344"/>
        <end position="362"/>
    </location>
</feature>
<name>A0ABV5J8H3_9BACT</name>
<dbReference type="PANTHER" id="PTHR43021">
    <property type="entry name" value="NA(+)/H(+) ANTIPORTER-RELATED"/>
    <property type="match status" value="1"/>
</dbReference>
<gene>
    <name evidence="7" type="ORF">ACFFUR_15030</name>
</gene>
<dbReference type="Pfam" id="PF00999">
    <property type="entry name" value="Na_H_Exchanger"/>
    <property type="match status" value="1"/>
</dbReference>
<comment type="caution">
    <text evidence="7">The sequence shown here is derived from an EMBL/GenBank/DDBJ whole genome shotgun (WGS) entry which is preliminary data.</text>
</comment>
<dbReference type="EMBL" id="JBHMEW010000066">
    <property type="protein sequence ID" value="MFB9213129.1"/>
    <property type="molecule type" value="Genomic_DNA"/>
</dbReference>
<sequence length="407" mass="44456">MNILLAIGFLLIIGYASGWLLERWGLPKIIGYMATGIIFSPHTINFLDPEITSTSQPILKVCLSFIAFEVGGALKWEKVQKHEKEIISITLLASVFPYFLIAGCISGISLLFPGFIPYSPINILCLSLILGALASPTDPTATFAVMHQFRARGKVSDTIVGVAALDDALGILIFSFTLGLISIFIGPDNASWDSPLIFSLYQIGAGILLGIVLGYGFQLISRFFKSTSEGQWVVIVLSLLIFCAGLAQYLKVDEVLASMSMGIFVVNKCNQQKLIFKILERYTEEIIFLFFFLLSGLYLNIATIPKAFFFILLFIILRTLGKYLGSHTGARFAKAAPVIQKNTAGGLIPQGGIVIGLVLSVYQDPLYKEISDILLTTIMGTSIINELIGPVAAKYSLKKSGELRKTK</sequence>
<evidence type="ECO:0000256" key="3">
    <source>
        <dbReference type="ARBA" id="ARBA00022989"/>
    </source>
</evidence>
<feature type="transmembrane region" description="Helical" evidence="5">
    <location>
        <begin position="86"/>
        <end position="112"/>
    </location>
</feature>
<evidence type="ECO:0000313" key="8">
    <source>
        <dbReference type="Proteomes" id="UP001589654"/>
    </source>
</evidence>
<evidence type="ECO:0000256" key="5">
    <source>
        <dbReference type="SAM" id="Phobius"/>
    </source>
</evidence>
<keyword evidence="8" id="KW-1185">Reference proteome</keyword>